<organism evidence="1 2">
    <name type="scientific">Polarella glacialis</name>
    <name type="common">Dinoflagellate</name>
    <dbReference type="NCBI Taxonomy" id="89957"/>
    <lineage>
        <taxon>Eukaryota</taxon>
        <taxon>Sar</taxon>
        <taxon>Alveolata</taxon>
        <taxon>Dinophyceae</taxon>
        <taxon>Suessiales</taxon>
        <taxon>Suessiaceae</taxon>
        <taxon>Polarella</taxon>
    </lineage>
</organism>
<proteinExistence type="predicted"/>
<gene>
    <name evidence="1" type="ORF">PGLA1383_LOCUS18048</name>
</gene>
<protein>
    <submittedName>
        <fullName evidence="1">Uncharacterized protein</fullName>
    </submittedName>
</protein>
<dbReference type="AlphaFoldDB" id="A0A813EJU2"/>
<evidence type="ECO:0000313" key="2">
    <source>
        <dbReference type="Proteomes" id="UP000654075"/>
    </source>
</evidence>
<accession>A0A813EJU2</accession>
<dbReference type="EMBL" id="CAJNNV010011403">
    <property type="protein sequence ID" value="CAE8599703.1"/>
    <property type="molecule type" value="Genomic_DNA"/>
</dbReference>
<evidence type="ECO:0000313" key="1">
    <source>
        <dbReference type="EMBL" id="CAE8599703.1"/>
    </source>
</evidence>
<comment type="caution">
    <text evidence="1">The sequence shown here is derived from an EMBL/GenBank/DDBJ whole genome shotgun (WGS) entry which is preliminary data.</text>
</comment>
<reference evidence="1" key="1">
    <citation type="submission" date="2021-02" db="EMBL/GenBank/DDBJ databases">
        <authorList>
            <person name="Dougan E. K."/>
            <person name="Rhodes N."/>
            <person name="Thang M."/>
            <person name="Chan C."/>
        </authorList>
    </citation>
    <scope>NUCLEOTIDE SEQUENCE</scope>
</reference>
<dbReference type="Proteomes" id="UP000654075">
    <property type="component" value="Unassembled WGS sequence"/>
</dbReference>
<name>A0A813EJU2_POLGL</name>
<sequence length="62" mass="6895">MAYRSTQKGRAAEHLMQHCCHSRGRTHANGWDAERTAEAIAKVIARRVADPDGPEMDECTIS</sequence>
<keyword evidence="2" id="KW-1185">Reference proteome</keyword>